<dbReference type="RefSeq" id="WP_111729571.1">
    <property type="nucleotide sequence ID" value="NZ_QHKO01000003.1"/>
</dbReference>
<accession>A0A328CB91</accession>
<evidence type="ECO:0008006" key="3">
    <source>
        <dbReference type="Google" id="ProtNLM"/>
    </source>
</evidence>
<comment type="caution">
    <text evidence="1">The sequence shown here is derived from an EMBL/GenBank/DDBJ whole genome shotgun (WGS) entry which is preliminary data.</text>
</comment>
<evidence type="ECO:0000313" key="1">
    <source>
        <dbReference type="EMBL" id="RAL23043.1"/>
    </source>
</evidence>
<dbReference type="Proteomes" id="UP000249169">
    <property type="component" value="Unassembled WGS sequence"/>
</dbReference>
<evidence type="ECO:0000313" key="2">
    <source>
        <dbReference type="Proteomes" id="UP000249169"/>
    </source>
</evidence>
<keyword evidence="2" id="KW-1185">Reference proteome</keyword>
<name>A0A328CB91_9DELT</name>
<dbReference type="AlphaFoldDB" id="A0A328CB91"/>
<protein>
    <recommendedName>
        <fullName evidence="3">DUF2313 domain-containing protein</fullName>
    </recommendedName>
</protein>
<proteinExistence type="predicted"/>
<gene>
    <name evidence="1" type="ORF">DL240_09155</name>
</gene>
<dbReference type="EMBL" id="QHKO01000003">
    <property type="protein sequence ID" value="RAL23043.1"/>
    <property type="molecule type" value="Genomic_DNA"/>
</dbReference>
<organism evidence="1 2">
    <name type="scientific">Lujinxingia litoralis</name>
    <dbReference type="NCBI Taxonomy" id="2211119"/>
    <lineage>
        <taxon>Bacteria</taxon>
        <taxon>Deltaproteobacteria</taxon>
        <taxon>Bradymonadales</taxon>
        <taxon>Lujinxingiaceae</taxon>
        <taxon>Lujinxingia</taxon>
    </lineage>
</organism>
<sequence>MSELTYIPDYPERTRAITLAQFRTSPRIQALINALATSAQHTEDLGFDTLLTNNVDHTRGQALERWGQVVGEPRRERSDDSYRPFIKARITANNVSGVADDFIELWRLITGAEHVRLFALTAGAFALVAAPSEPLSDTQRRHIRTFIESIRPAGIALVLIEAPSGAFSFDTGPGFNVGAYARIL</sequence>
<reference evidence="1 2" key="1">
    <citation type="submission" date="2018-05" db="EMBL/GenBank/DDBJ databases">
        <title>Lujinxingia marina gen. nov. sp. nov., a new facultative anaerobic member of the class Deltaproteobacteria, and proposal of Lujinxingaceae fam. nov.</title>
        <authorList>
            <person name="Li C.-M."/>
        </authorList>
    </citation>
    <scope>NUCLEOTIDE SEQUENCE [LARGE SCALE GENOMIC DNA]</scope>
    <source>
        <strain evidence="1 2">B210</strain>
    </source>
</reference>